<organism evidence="1 2">
    <name type="scientific">Permianibacter aggregans</name>
    <dbReference type="NCBI Taxonomy" id="1510150"/>
    <lineage>
        <taxon>Bacteria</taxon>
        <taxon>Pseudomonadati</taxon>
        <taxon>Pseudomonadota</taxon>
        <taxon>Gammaproteobacteria</taxon>
        <taxon>Pseudomonadales</taxon>
        <taxon>Pseudomonadaceae</taxon>
        <taxon>Permianibacter</taxon>
    </lineage>
</organism>
<dbReference type="Proteomes" id="UP000295375">
    <property type="component" value="Unassembled WGS sequence"/>
</dbReference>
<dbReference type="AlphaFoldDB" id="A0A4R6UTK0"/>
<keyword evidence="2" id="KW-1185">Reference proteome</keyword>
<sequence>MSQQQNAAPSQEEVERRSREWVQKEYARALTHLANMGIQQVGVTQSESRVLPPLVALWRCHGKLDGKNTELWVVTGQDIPVDHIAVSAANNARDAMRNLFMNWQLKAARLEQGLAANRLELGSAELQQNYIKSLITAAERLAQLVETPTLWPEFQKA</sequence>
<reference evidence="1 2" key="1">
    <citation type="submission" date="2019-03" db="EMBL/GenBank/DDBJ databases">
        <title>Genomic Encyclopedia of Type Strains, Phase IV (KMG-IV): sequencing the most valuable type-strain genomes for metagenomic binning, comparative biology and taxonomic classification.</title>
        <authorList>
            <person name="Goeker M."/>
        </authorList>
    </citation>
    <scope>NUCLEOTIDE SEQUENCE [LARGE SCALE GENOMIC DNA]</scope>
    <source>
        <strain evidence="1 2">DSM 103792</strain>
    </source>
</reference>
<dbReference type="InterPro" id="IPR032251">
    <property type="entry name" value="DUF4826"/>
</dbReference>
<dbReference type="Pfam" id="PF16108">
    <property type="entry name" value="DUF4826"/>
    <property type="match status" value="1"/>
</dbReference>
<dbReference type="OrthoDB" id="3078260at2"/>
<dbReference type="EMBL" id="SNYM01000002">
    <property type="protein sequence ID" value="TDQ50472.1"/>
    <property type="molecule type" value="Genomic_DNA"/>
</dbReference>
<comment type="caution">
    <text evidence="1">The sequence shown here is derived from an EMBL/GenBank/DDBJ whole genome shotgun (WGS) entry which is preliminary data.</text>
</comment>
<proteinExistence type="predicted"/>
<gene>
    <name evidence="1" type="ORF">EV696_102154</name>
</gene>
<name>A0A4R6UTK0_9GAMM</name>
<accession>A0A4R6UTK0</accession>
<protein>
    <submittedName>
        <fullName evidence="1">Uncharacterized protein DUF4826</fullName>
    </submittedName>
</protein>
<evidence type="ECO:0000313" key="2">
    <source>
        <dbReference type="Proteomes" id="UP000295375"/>
    </source>
</evidence>
<dbReference type="RefSeq" id="WP_133587666.1">
    <property type="nucleotide sequence ID" value="NZ_CP037953.1"/>
</dbReference>
<evidence type="ECO:0000313" key="1">
    <source>
        <dbReference type="EMBL" id="TDQ50472.1"/>
    </source>
</evidence>